<name>A0AAW8ART8_KLEPN</name>
<gene>
    <name evidence="2" type="ORF">Q6294_33710</name>
</gene>
<dbReference type="Proteomes" id="UP001244490">
    <property type="component" value="Unassembled WGS sequence"/>
</dbReference>
<comment type="caution">
    <text evidence="2">The sequence shown here is derived from an EMBL/GenBank/DDBJ whole genome shotgun (WGS) entry which is preliminary data.</text>
</comment>
<sequence length="76" mass="8156">GEIRRTLAPVNSMFGEAGSIAVDETLFENVLSARLLTVQASNFLVGHEKDFQGLREHGHAGLPNDFKPGLGAQPLL</sequence>
<dbReference type="RefSeq" id="WP_305202853.1">
    <property type="nucleotide sequence ID" value="NZ_JAUUIA010001380.1"/>
</dbReference>
<organism evidence="2 3">
    <name type="scientific">Klebsiella pneumoniae</name>
    <dbReference type="NCBI Taxonomy" id="573"/>
    <lineage>
        <taxon>Bacteria</taxon>
        <taxon>Pseudomonadati</taxon>
        <taxon>Pseudomonadota</taxon>
        <taxon>Gammaproteobacteria</taxon>
        <taxon>Enterobacterales</taxon>
        <taxon>Enterobacteriaceae</taxon>
        <taxon>Klebsiella/Raoultella group</taxon>
        <taxon>Klebsiella</taxon>
        <taxon>Klebsiella pneumoniae complex</taxon>
    </lineage>
</organism>
<reference evidence="2" key="1">
    <citation type="submission" date="2023-07" db="EMBL/GenBank/DDBJ databases">
        <authorList>
            <person name="Peng Z."/>
        </authorList>
    </citation>
    <scope>NUCLEOTIDE SEQUENCE</scope>
    <source>
        <strain evidence="2">KP219</strain>
    </source>
</reference>
<evidence type="ECO:0000313" key="2">
    <source>
        <dbReference type="EMBL" id="MDP0971893.1"/>
    </source>
</evidence>
<dbReference type="AlphaFoldDB" id="A0AAW8ART8"/>
<proteinExistence type="predicted"/>
<dbReference type="EMBL" id="JAUUIA010001380">
    <property type="protein sequence ID" value="MDP0971893.1"/>
    <property type="molecule type" value="Genomic_DNA"/>
</dbReference>
<accession>A0AAW8ART8</accession>
<feature type="non-terminal residue" evidence="2">
    <location>
        <position position="1"/>
    </location>
</feature>
<feature type="region of interest" description="Disordered" evidence="1">
    <location>
        <begin position="56"/>
        <end position="76"/>
    </location>
</feature>
<evidence type="ECO:0000256" key="1">
    <source>
        <dbReference type="SAM" id="MobiDB-lite"/>
    </source>
</evidence>
<protein>
    <submittedName>
        <fullName evidence="2">Uncharacterized protein</fullName>
    </submittedName>
</protein>
<evidence type="ECO:0000313" key="3">
    <source>
        <dbReference type="Proteomes" id="UP001244490"/>
    </source>
</evidence>